<evidence type="ECO:0000313" key="2">
    <source>
        <dbReference type="Proteomes" id="UP000053989"/>
    </source>
</evidence>
<accession>A0A0C3E9A2</accession>
<name>A0A0C3E9A2_9AGAM</name>
<evidence type="ECO:0000313" key="1">
    <source>
        <dbReference type="EMBL" id="KIM64526.1"/>
    </source>
</evidence>
<dbReference type="HOGENOM" id="CLU_1960876_0_0_1"/>
<reference evidence="1 2" key="1">
    <citation type="submission" date="2014-04" db="EMBL/GenBank/DDBJ databases">
        <authorList>
            <consortium name="DOE Joint Genome Institute"/>
            <person name="Kuo A."/>
            <person name="Kohler A."/>
            <person name="Nagy L.G."/>
            <person name="Floudas D."/>
            <person name="Copeland A."/>
            <person name="Barry K.W."/>
            <person name="Cichocki N."/>
            <person name="Veneault-Fourrey C."/>
            <person name="LaButti K."/>
            <person name="Lindquist E.A."/>
            <person name="Lipzen A."/>
            <person name="Lundell T."/>
            <person name="Morin E."/>
            <person name="Murat C."/>
            <person name="Sun H."/>
            <person name="Tunlid A."/>
            <person name="Henrissat B."/>
            <person name="Grigoriev I.V."/>
            <person name="Hibbett D.S."/>
            <person name="Martin F."/>
            <person name="Nordberg H.P."/>
            <person name="Cantor M.N."/>
            <person name="Hua S.X."/>
        </authorList>
    </citation>
    <scope>NUCLEOTIDE SEQUENCE [LARGE SCALE GENOMIC DNA]</scope>
    <source>
        <strain evidence="1 2">Foug A</strain>
    </source>
</reference>
<protein>
    <submittedName>
        <fullName evidence="1">Uncharacterized protein</fullName>
    </submittedName>
</protein>
<proteinExistence type="predicted"/>
<gene>
    <name evidence="1" type="ORF">SCLCIDRAFT_23541</name>
</gene>
<dbReference type="InParanoid" id="A0A0C3E9A2"/>
<dbReference type="AlphaFoldDB" id="A0A0C3E9A2"/>
<organism evidence="1 2">
    <name type="scientific">Scleroderma citrinum Foug A</name>
    <dbReference type="NCBI Taxonomy" id="1036808"/>
    <lineage>
        <taxon>Eukaryota</taxon>
        <taxon>Fungi</taxon>
        <taxon>Dikarya</taxon>
        <taxon>Basidiomycota</taxon>
        <taxon>Agaricomycotina</taxon>
        <taxon>Agaricomycetes</taxon>
        <taxon>Agaricomycetidae</taxon>
        <taxon>Boletales</taxon>
        <taxon>Sclerodermatineae</taxon>
        <taxon>Sclerodermataceae</taxon>
        <taxon>Scleroderma</taxon>
    </lineage>
</organism>
<dbReference type="EMBL" id="KN822028">
    <property type="protein sequence ID" value="KIM64526.1"/>
    <property type="molecule type" value="Genomic_DNA"/>
</dbReference>
<reference evidence="2" key="2">
    <citation type="submission" date="2015-01" db="EMBL/GenBank/DDBJ databases">
        <title>Evolutionary Origins and Diversification of the Mycorrhizal Mutualists.</title>
        <authorList>
            <consortium name="DOE Joint Genome Institute"/>
            <consortium name="Mycorrhizal Genomics Consortium"/>
            <person name="Kohler A."/>
            <person name="Kuo A."/>
            <person name="Nagy L.G."/>
            <person name="Floudas D."/>
            <person name="Copeland A."/>
            <person name="Barry K.W."/>
            <person name="Cichocki N."/>
            <person name="Veneault-Fourrey C."/>
            <person name="LaButti K."/>
            <person name="Lindquist E.A."/>
            <person name="Lipzen A."/>
            <person name="Lundell T."/>
            <person name="Morin E."/>
            <person name="Murat C."/>
            <person name="Riley R."/>
            <person name="Ohm R."/>
            <person name="Sun H."/>
            <person name="Tunlid A."/>
            <person name="Henrissat B."/>
            <person name="Grigoriev I.V."/>
            <person name="Hibbett D.S."/>
            <person name="Martin F."/>
        </authorList>
    </citation>
    <scope>NUCLEOTIDE SEQUENCE [LARGE SCALE GENOMIC DNA]</scope>
    <source>
        <strain evidence="2">Foug A</strain>
    </source>
</reference>
<keyword evidence="2" id="KW-1185">Reference proteome</keyword>
<sequence length="128" mass="14506">MSESVPPTNSDESRRKWKSPTISGHIYYPPAHAEECQRIADILERPFLHDDEVTLLERFHAQDIQLKLKRLTSIHHHILYDLYFKCPLIAPIPDYVPQPPRRIAAITDFGSLVFATPAPAPPSITGPS</sequence>
<dbReference type="Proteomes" id="UP000053989">
    <property type="component" value="Unassembled WGS sequence"/>
</dbReference>